<dbReference type="InterPro" id="IPR007404">
    <property type="entry name" value="YdjM-like"/>
</dbReference>
<evidence type="ECO:0000313" key="2">
    <source>
        <dbReference type="EMBL" id="ABR55029.1"/>
    </source>
</evidence>
<keyword evidence="1" id="KW-0472">Membrane</keyword>
<dbReference type="Pfam" id="PF04307">
    <property type="entry name" value="YdjM"/>
    <property type="match status" value="1"/>
</dbReference>
<feature type="transmembrane region" description="Helical" evidence="1">
    <location>
        <begin position="206"/>
        <end position="223"/>
    </location>
</feature>
<dbReference type="KEGG" id="mvn:Mevan_1129"/>
<feature type="transmembrane region" description="Helical" evidence="1">
    <location>
        <begin position="103"/>
        <end position="131"/>
    </location>
</feature>
<dbReference type="eggNOG" id="arCOG04880">
    <property type="taxonomic scope" value="Archaea"/>
</dbReference>
<reference evidence="2" key="1">
    <citation type="submission" date="2007-06" db="EMBL/GenBank/DDBJ databases">
        <title>Complete sequence of Methanococcus vannielii SB.</title>
        <authorList>
            <consortium name="US DOE Joint Genome Institute"/>
            <person name="Copeland A."/>
            <person name="Lucas S."/>
            <person name="Lapidus A."/>
            <person name="Barry K."/>
            <person name="Glavina del Rio T."/>
            <person name="Dalin E."/>
            <person name="Tice H."/>
            <person name="Pitluck S."/>
            <person name="Chain P."/>
            <person name="Malfatti S."/>
            <person name="Shin M."/>
            <person name="Vergez L."/>
            <person name="Schmutz J."/>
            <person name="Larimer F."/>
            <person name="Land M."/>
            <person name="Hauser L."/>
            <person name="Kyrpides N."/>
            <person name="Anderson I."/>
            <person name="Sieprawska-Lupa M."/>
            <person name="Whitman W.B."/>
            <person name="Richardson P."/>
        </authorList>
    </citation>
    <scope>NUCLEOTIDE SEQUENCE [LARGE SCALE GENOMIC DNA]</scope>
    <source>
        <strain evidence="2">SB</strain>
    </source>
</reference>
<keyword evidence="1" id="KW-0812">Transmembrane</keyword>
<evidence type="ECO:0000256" key="1">
    <source>
        <dbReference type="SAM" id="Phobius"/>
    </source>
</evidence>
<organism evidence="2 3">
    <name type="scientific">Methanococcus vannielii (strain ATCC 35089 / DSM 1224 / JCM 13029 / OCM 148 / SB)</name>
    <dbReference type="NCBI Taxonomy" id="406327"/>
    <lineage>
        <taxon>Archaea</taxon>
        <taxon>Methanobacteriati</taxon>
        <taxon>Methanobacteriota</taxon>
        <taxon>Methanomada group</taxon>
        <taxon>Methanococci</taxon>
        <taxon>Methanococcales</taxon>
        <taxon>Methanococcaceae</taxon>
        <taxon>Methanococcus</taxon>
    </lineage>
</organism>
<dbReference type="GeneID" id="5326046"/>
<accession>A6URA7</accession>
<evidence type="ECO:0000313" key="3">
    <source>
        <dbReference type="Proteomes" id="UP000001107"/>
    </source>
</evidence>
<dbReference type="RefSeq" id="WP_012065944.1">
    <property type="nucleotide sequence ID" value="NC_009634.1"/>
</dbReference>
<dbReference type="HOGENOM" id="CLU_1140581_0_0_2"/>
<feature type="transmembrane region" description="Helical" evidence="1">
    <location>
        <begin position="48"/>
        <end position="65"/>
    </location>
</feature>
<proteinExistence type="predicted"/>
<dbReference type="GO" id="GO:0016787">
    <property type="term" value="F:hydrolase activity"/>
    <property type="evidence" value="ECO:0007669"/>
    <property type="project" value="UniProtKB-KW"/>
</dbReference>
<protein>
    <submittedName>
        <fullName evidence="2">Membrane-bound metal-dependent hydrolase</fullName>
    </submittedName>
</protein>
<sequence length="224" mass="25162">MNWKGHITLGIIMGLPFISSPEQIFLVVAGALYPDLDHDVKSEIVERGLYISGGLILISILAYLFRPEYFNVGFFIASVFGGLIYIIPYYAKHREITHTFLSLVFSSIILGYLTFKLSVISPIMASLIALIMVTNNNLLGKAVSISVFAWVLYSLISKSIIAFQGLEYFIIPIAIGYLSHLIGDCMTPKGCKLMYPSKHIFRKKEGFFGIVIWLTLVFYVIKIM</sequence>
<keyword evidence="3" id="KW-1185">Reference proteome</keyword>
<dbReference type="OrthoDB" id="118042at2157"/>
<feature type="transmembrane region" description="Helical" evidence="1">
    <location>
        <begin position="138"/>
        <end position="156"/>
    </location>
</feature>
<feature type="transmembrane region" description="Helical" evidence="1">
    <location>
        <begin position="72"/>
        <end position="91"/>
    </location>
</feature>
<keyword evidence="2" id="KW-0378">Hydrolase</keyword>
<keyword evidence="1" id="KW-1133">Transmembrane helix</keyword>
<feature type="transmembrane region" description="Helical" evidence="1">
    <location>
        <begin position="168"/>
        <end position="186"/>
    </location>
</feature>
<name>A6URA7_METVS</name>
<dbReference type="Proteomes" id="UP000001107">
    <property type="component" value="Chromosome"/>
</dbReference>
<gene>
    <name evidence="2" type="ordered locus">Mevan_1129</name>
</gene>
<dbReference type="EMBL" id="CP000742">
    <property type="protein sequence ID" value="ABR55029.1"/>
    <property type="molecule type" value="Genomic_DNA"/>
</dbReference>
<dbReference type="AlphaFoldDB" id="A6URA7"/>
<feature type="transmembrane region" description="Helical" evidence="1">
    <location>
        <begin position="7"/>
        <end position="33"/>
    </location>
</feature>
<dbReference type="STRING" id="406327.Mevan_1129"/>